<dbReference type="Proteomes" id="UP000499080">
    <property type="component" value="Unassembled WGS sequence"/>
</dbReference>
<evidence type="ECO:0000313" key="2">
    <source>
        <dbReference type="Proteomes" id="UP000499080"/>
    </source>
</evidence>
<proteinExistence type="predicted"/>
<organism evidence="1 2">
    <name type="scientific">Araneus ventricosus</name>
    <name type="common">Orbweaver spider</name>
    <name type="synonym">Epeira ventricosa</name>
    <dbReference type="NCBI Taxonomy" id="182803"/>
    <lineage>
        <taxon>Eukaryota</taxon>
        <taxon>Metazoa</taxon>
        <taxon>Ecdysozoa</taxon>
        <taxon>Arthropoda</taxon>
        <taxon>Chelicerata</taxon>
        <taxon>Arachnida</taxon>
        <taxon>Araneae</taxon>
        <taxon>Araneomorphae</taxon>
        <taxon>Entelegynae</taxon>
        <taxon>Araneoidea</taxon>
        <taxon>Araneidae</taxon>
        <taxon>Araneus</taxon>
    </lineage>
</organism>
<accession>A0A4Y2MLP0</accession>
<dbReference type="AlphaFoldDB" id="A0A4Y2MLP0"/>
<gene>
    <name evidence="1" type="ORF">AVEN_52714_1</name>
</gene>
<protein>
    <recommendedName>
        <fullName evidence="3">Transposable element P transposase</fullName>
    </recommendedName>
</protein>
<keyword evidence="2" id="KW-1185">Reference proteome</keyword>
<comment type="caution">
    <text evidence="1">The sequence shown here is derived from an EMBL/GenBank/DDBJ whole genome shotgun (WGS) entry which is preliminary data.</text>
</comment>
<name>A0A4Y2MLP0_ARAVE</name>
<reference evidence="1 2" key="1">
    <citation type="journal article" date="2019" name="Sci. Rep.">
        <title>Orb-weaving spider Araneus ventricosus genome elucidates the spidroin gene catalogue.</title>
        <authorList>
            <person name="Kono N."/>
            <person name="Nakamura H."/>
            <person name="Ohtoshi R."/>
            <person name="Moran D.A.P."/>
            <person name="Shinohara A."/>
            <person name="Yoshida Y."/>
            <person name="Fujiwara M."/>
            <person name="Mori M."/>
            <person name="Tomita M."/>
            <person name="Arakawa K."/>
        </authorList>
    </citation>
    <scope>NUCLEOTIDE SEQUENCE [LARGE SCALE GENOMIC DNA]</scope>
</reference>
<dbReference type="EMBL" id="BGPR01205089">
    <property type="protein sequence ID" value="GBN28088.1"/>
    <property type="molecule type" value="Genomic_DNA"/>
</dbReference>
<evidence type="ECO:0000313" key="1">
    <source>
        <dbReference type="EMBL" id="GBN28088.1"/>
    </source>
</evidence>
<sequence length="439" mass="50700">MMAIHFFFPNFEGNGKKSFHQASFVSLRKLHHVDSNNLVKHSCKLTLKALSPSSLERQNVRLALQVFNDNTVGALKEVGNRYEIEHFEDTDEFIRIILTWWKIMNVKSLTVGLRENDEFKQPLPYMANDEKVQFLDNFLNWLERWENMDCKTGGLSKETHAALKVTTNATTEIAVYCNENFGLNFILPGKFQTDNLESRFGLYHQMSGSNYHISIRQLFETEKKIRIRSLLKLGISSKTFGQVLIMNTDLQDFGDVDEGSVVLSFWPSIHVDDKDIEGVREVLGPLTYIAGYCVFIVVKKLKCDACKSNVTVDKTIEIDENYGLIFKLDRGQLLCPTPNAVNAVVHNYIIIKKLCFDFEDDFIASENPRKIALKLSENYLNSENLFEHDCDNKHSHEKILKMLLWSSTNIFLNNYCKEKNNQSIKQTEKQKNRKLQTLK</sequence>
<dbReference type="OrthoDB" id="6538120at2759"/>
<evidence type="ECO:0008006" key="3">
    <source>
        <dbReference type="Google" id="ProtNLM"/>
    </source>
</evidence>